<sequence length="256" mass="27837">MAAGCVPHHQGPEAENFDANVSKSAERACLYPFVLVHSLSRKKSMTATEGDMTTTQLVVASKAGDNAALGRLLEQYRGYLIMLAHRNLSEKLRRRVDPVDIVQVTFLEAKRDLGSFRGASAGEFAAWLRGMLKNNVASAVTRHVMTQKRSVRREVTAAAKAADESAGSPWIAQLPGSTTSPSGIAIRAETAVALLEALHQLPETQAEAIRLRYMEGLSLGEIVQRMDKSDTAVAGLLKRGLKKLRTIIDAENNPYL</sequence>
<dbReference type="Gene3D" id="1.10.10.10">
    <property type="entry name" value="Winged helix-like DNA-binding domain superfamily/Winged helix DNA-binding domain"/>
    <property type="match status" value="1"/>
</dbReference>
<dbReference type="GO" id="GO:0016987">
    <property type="term" value="F:sigma factor activity"/>
    <property type="evidence" value="ECO:0007669"/>
    <property type="project" value="UniProtKB-KW"/>
</dbReference>
<evidence type="ECO:0000256" key="3">
    <source>
        <dbReference type="ARBA" id="ARBA00023082"/>
    </source>
</evidence>
<dbReference type="GO" id="GO:0006352">
    <property type="term" value="P:DNA-templated transcription initiation"/>
    <property type="evidence" value="ECO:0007669"/>
    <property type="project" value="InterPro"/>
</dbReference>
<dbReference type="SUPFAM" id="SSF88659">
    <property type="entry name" value="Sigma3 and sigma4 domains of RNA polymerase sigma factors"/>
    <property type="match status" value="1"/>
</dbReference>
<dbReference type="InterPro" id="IPR036388">
    <property type="entry name" value="WH-like_DNA-bd_sf"/>
</dbReference>
<evidence type="ECO:0000256" key="1">
    <source>
        <dbReference type="ARBA" id="ARBA00010641"/>
    </source>
</evidence>
<keyword evidence="2" id="KW-0805">Transcription regulation</keyword>
<dbReference type="NCBIfam" id="TIGR02984">
    <property type="entry name" value="Sig-70_plancto1"/>
    <property type="match status" value="1"/>
</dbReference>
<proteinExistence type="inferred from homology"/>
<name>A0A517SNA8_9BACT</name>
<evidence type="ECO:0000259" key="5">
    <source>
        <dbReference type="Pfam" id="PF08281"/>
    </source>
</evidence>
<organism evidence="6 7">
    <name type="scientific">Stieleria bergensis</name>
    <dbReference type="NCBI Taxonomy" id="2528025"/>
    <lineage>
        <taxon>Bacteria</taxon>
        <taxon>Pseudomonadati</taxon>
        <taxon>Planctomycetota</taxon>
        <taxon>Planctomycetia</taxon>
        <taxon>Pirellulales</taxon>
        <taxon>Pirellulaceae</taxon>
        <taxon>Stieleria</taxon>
    </lineage>
</organism>
<protein>
    <submittedName>
        <fullName evidence="6">ECF RNA polymerase sigma-E factor</fullName>
    </submittedName>
</protein>
<dbReference type="SUPFAM" id="SSF88946">
    <property type="entry name" value="Sigma2 domain of RNA polymerase sigma factors"/>
    <property type="match status" value="1"/>
</dbReference>
<dbReference type="PANTHER" id="PTHR43133">
    <property type="entry name" value="RNA POLYMERASE ECF-TYPE SIGMA FACTO"/>
    <property type="match status" value="1"/>
</dbReference>
<keyword evidence="3" id="KW-0731">Sigma factor</keyword>
<keyword evidence="4" id="KW-0804">Transcription</keyword>
<comment type="similarity">
    <text evidence="1">Belongs to the sigma-70 factor family. ECF subfamily.</text>
</comment>
<dbReference type="InterPro" id="IPR013325">
    <property type="entry name" value="RNA_pol_sigma_r2"/>
</dbReference>
<dbReference type="Gene3D" id="1.10.1740.10">
    <property type="match status" value="1"/>
</dbReference>
<dbReference type="InterPro" id="IPR013324">
    <property type="entry name" value="RNA_pol_sigma_r3/r4-like"/>
</dbReference>
<accession>A0A517SNA8</accession>
<dbReference type="NCBIfam" id="TIGR02937">
    <property type="entry name" value="sigma70-ECF"/>
    <property type="match status" value="1"/>
</dbReference>
<feature type="domain" description="RNA polymerase sigma factor 70 region 4 type 2" evidence="5">
    <location>
        <begin position="193"/>
        <end position="244"/>
    </location>
</feature>
<dbReference type="InterPro" id="IPR014284">
    <property type="entry name" value="RNA_pol_sigma-70_dom"/>
</dbReference>
<dbReference type="PANTHER" id="PTHR43133:SF51">
    <property type="entry name" value="RNA POLYMERASE SIGMA FACTOR"/>
    <property type="match status" value="1"/>
</dbReference>
<reference evidence="6 7" key="1">
    <citation type="submission" date="2019-02" db="EMBL/GenBank/DDBJ databases">
        <title>Deep-cultivation of Planctomycetes and their phenomic and genomic characterization uncovers novel biology.</title>
        <authorList>
            <person name="Wiegand S."/>
            <person name="Jogler M."/>
            <person name="Boedeker C."/>
            <person name="Pinto D."/>
            <person name="Vollmers J."/>
            <person name="Rivas-Marin E."/>
            <person name="Kohn T."/>
            <person name="Peeters S.H."/>
            <person name="Heuer A."/>
            <person name="Rast P."/>
            <person name="Oberbeckmann S."/>
            <person name="Bunk B."/>
            <person name="Jeske O."/>
            <person name="Meyerdierks A."/>
            <person name="Storesund J.E."/>
            <person name="Kallscheuer N."/>
            <person name="Luecker S."/>
            <person name="Lage O.M."/>
            <person name="Pohl T."/>
            <person name="Merkel B.J."/>
            <person name="Hornburger P."/>
            <person name="Mueller R.-W."/>
            <person name="Bruemmer F."/>
            <person name="Labrenz M."/>
            <person name="Spormann A.M."/>
            <person name="Op den Camp H."/>
            <person name="Overmann J."/>
            <person name="Amann R."/>
            <person name="Jetten M.S.M."/>
            <person name="Mascher T."/>
            <person name="Medema M.H."/>
            <person name="Devos D.P."/>
            <person name="Kaster A.-K."/>
            <person name="Ovreas L."/>
            <person name="Rohde M."/>
            <person name="Galperin M.Y."/>
            <person name="Jogler C."/>
        </authorList>
    </citation>
    <scope>NUCLEOTIDE SEQUENCE [LARGE SCALE GENOMIC DNA]</scope>
    <source>
        <strain evidence="6 7">SV_7m_r</strain>
    </source>
</reference>
<keyword evidence="7" id="KW-1185">Reference proteome</keyword>
<dbReference type="AlphaFoldDB" id="A0A517SNA8"/>
<dbReference type="InterPro" id="IPR014326">
    <property type="entry name" value="RNA_pol_sigma-70_Plancto"/>
</dbReference>
<evidence type="ECO:0000256" key="2">
    <source>
        <dbReference type="ARBA" id="ARBA00023015"/>
    </source>
</evidence>
<dbReference type="InterPro" id="IPR013249">
    <property type="entry name" value="RNA_pol_sigma70_r4_t2"/>
</dbReference>
<gene>
    <name evidence="6" type="primary">rpoE_1</name>
    <name evidence="6" type="ORF">SV7mr_00920</name>
</gene>
<evidence type="ECO:0000313" key="7">
    <source>
        <dbReference type="Proteomes" id="UP000315003"/>
    </source>
</evidence>
<dbReference type="Pfam" id="PF08281">
    <property type="entry name" value="Sigma70_r4_2"/>
    <property type="match status" value="1"/>
</dbReference>
<dbReference type="Proteomes" id="UP000315003">
    <property type="component" value="Chromosome"/>
</dbReference>
<dbReference type="GO" id="GO:0003677">
    <property type="term" value="F:DNA binding"/>
    <property type="evidence" value="ECO:0007669"/>
    <property type="project" value="InterPro"/>
</dbReference>
<dbReference type="CDD" id="cd06171">
    <property type="entry name" value="Sigma70_r4"/>
    <property type="match status" value="1"/>
</dbReference>
<evidence type="ECO:0000256" key="4">
    <source>
        <dbReference type="ARBA" id="ARBA00023163"/>
    </source>
</evidence>
<dbReference type="InterPro" id="IPR039425">
    <property type="entry name" value="RNA_pol_sigma-70-like"/>
</dbReference>
<dbReference type="EMBL" id="CP036272">
    <property type="protein sequence ID" value="QDT57609.1"/>
    <property type="molecule type" value="Genomic_DNA"/>
</dbReference>
<evidence type="ECO:0000313" key="6">
    <source>
        <dbReference type="EMBL" id="QDT57609.1"/>
    </source>
</evidence>